<feature type="domain" description="Rieske" evidence="6">
    <location>
        <begin position="13"/>
        <end position="116"/>
    </location>
</feature>
<keyword evidence="5" id="KW-0411">Iron-sulfur</keyword>
<dbReference type="SUPFAM" id="SSF50022">
    <property type="entry name" value="ISP domain"/>
    <property type="match status" value="1"/>
</dbReference>
<evidence type="ECO:0000256" key="1">
    <source>
        <dbReference type="ARBA" id="ARBA00022714"/>
    </source>
</evidence>
<dbReference type="InterPro" id="IPR015881">
    <property type="entry name" value="ARHD_Rieske_2Fe_2S"/>
</dbReference>
<dbReference type="Gene3D" id="2.102.10.10">
    <property type="entry name" value="Rieske [2Fe-2S] iron-sulphur domain"/>
    <property type="match status" value="1"/>
</dbReference>
<dbReference type="GO" id="GO:0051213">
    <property type="term" value="F:dioxygenase activity"/>
    <property type="evidence" value="ECO:0007669"/>
    <property type="project" value="UniProtKB-KW"/>
</dbReference>
<evidence type="ECO:0000313" key="7">
    <source>
        <dbReference type="EMBL" id="WCT76623.1"/>
    </source>
</evidence>
<keyword evidence="4" id="KW-0408">Iron</keyword>
<dbReference type="Proteomes" id="UP001218231">
    <property type="component" value="Chromosome"/>
</dbReference>
<dbReference type="InterPro" id="IPR017941">
    <property type="entry name" value="Rieske_2Fe-2S"/>
</dbReference>
<dbReference type="RefSeq" id="WP_273617037.1">
    <property type="nucleotide sequence ID" value="NZ_CP117417.1"/>
</dbReference>
<keyword evidence="2" id="KW-0479">Metal-binding</keyword>
<dbReference type="PANTHER" id="PTHR21266:SF60">
    <property type="entry name" value="3-KETOSTEROID-9-ALPHA-MONOOXYGENASE, OXYGENASE COMPONENT"/>
    <property type="match status" value="1"/>
</dbReference>
<dbReference type="EMBL" id="CP117417">
    <property type="protein sequence ID" value="WCT76623.1"/>
    <property type="molecule type" value="Genomic_DNA"/>
</dbReference>
<dbReference type="Pfam" id="PF00355">
    <property type="entry name" value="Rieske"/>
    <property type="match status" value="1"/>
</dbReference>
<evidence type="ECO:0000256" key="5">
    <source>
        <dbReference type="ARBA" id="ARBA00023014"/>
    </source>
</evidence>
<dbReference type="InterPro" id="IPR044043">
    <property type="entry name" value="VanA_C_cat"/>
</dbReference>
<accession>A0ABY7TTS7</accession>
<dbReference type="PROSITE" id="PS00570">
    <property type="entry name" value="RING_HYDROXYL_ALPHA"/>
    <property type="match status" value="1"/>
</dbReference>
<dbReference type="CDD" id="cd03469">
    <property type="entry name" value="Rieske_RO_Alpha_N"/>
    <property type="match status" value="1"/>
</dbReference>
<evidence type="ECO:0000313" key="8">
    <source>
        <dbReference type="Proteomes" id="UP001218231"/>
    </source>
</evidence>
<keyword evidence="3" id="KW-0560">Oxidoreductase</keyword>
<dbReference type="SUPFAM" id="SSF55961">
    <property type="entry name" value="Bet v1-like"/>
    <property type="match status" value="1"/>
</dbReference>
<dbReference type="Pfam" id="PF19112">
    <property type="entry name" value="VanA_C"/>
    <property type="match status" value="1"/>
</dbReference>
<protein>
    <submittedName>
        <fullName evidence="7">Aromatic ring-hydroxylating dioxygenase subunit alpha</fullName>
    </submittedName>
</protein>
<evidence type="ECO:0000256" key="3">
    <source>
        <dbReference type="ARBA" id="ARBA00023002"/>
    </source>
</evidence>
<proteinExistence type="predicted"/>
<name>A0ABY7TTS7_9SPHN</name>
<organism evidence="7 8">
    <name type="scientific">Novosphingobium humi</name>
    <dbReference type="NCBI Taxonomy" id="2282397"/>
    <lineage>
        <taxon>Bacteria</taxon>
        <taxon>Pseudomonadati</taxon>
        <taxon>Pseudomonadota</taxon>
        <taxon>Alphaproteobacteria</taxon>
        <taxon>Sphingomonadales</taxon>
        <taxon>Sphingomonadaceae</taxon>
        <taxon>Novosphingobium</taxon>
    </lineage>
</organism>
<dbReference type="InterPro" id="IPR050584">
    <property type="entry name" value="Cholesterol_7-desaturase"/>
</dbReference>
<dbReference type="InterPro" id="IPR036922">
    <property type="entry name" value="Rieske_2Fe-2S_sf"/>
</dbReference>
<reference evidence="7 8" key="1">
    <citation type="submission" date="2023-02" db="EMBL/GenBank/DDBJ databases">
        <title>Genome sequence of Novosphingobium humi KACC 19094.</title>
        <authorList>
            <person name="Kim S."/>
            <person name="Heo J."/>
            <person name="Kwon S.-W."/>
        </authorList>
    </citation>
    <scope>NUCLEOTIDE SEQUENCE [LARGE SCALE GENOMIC DNA]</scope>
    <source>
        <strain evidence="7 8">KACC 19094</strain>
    </source>
</reference>
<evidence type="ECO:0000256" key="2">
    <source>
        <dbReference type="ARBA" id="ARBA00022723"/>
    </source>
</evidence>
<keyword evidence="8" id="KW-1185">Reference proteome</keyword>
<dbReference type="PANTHER" id="PTHR21266">
    <property type="entry name" value="IRON-SULFUR DOMAIN CONTAINING PROTEIN"/>
    <property type="match status" value="1"/>
</dbReference>
<sequence>MTRALFPQFSGLWVPLVLARDVPKAKPLAMTLAGEPIVLFRDADGAIHALMDRCPHRGVALSLGKVEGGEIACPFHGWRFDGDGHCRHVPWNPDAKLETLSATPLPLREAGGLVWLFTGRDAVGEPAVPAAFLLPGVRVTAQSFHWQVHWTRVMENMLDTPHLPFVHARSIGKALRGRTAEKMVMNWHPTDHGAEIVAQRAGEAPRSSLRYHFPNAMELAIDPGGRVLRLLAVCSPADAGATRLTIYTIRDFARLRWLDPLFARANRRIAEEDRAILESSQPAEVPPASEEHSVATDAPTLAFRKIWFTRIRPGGG</sequence>
<evidence type="ECO:0000259" key="6">
    <source>
        <dbReference type="PROSITE" id="PS51296"/>
    </source>
</evidence>
<evidence type="ECO:0000256" key="4">
    <source>
        <dbReference type="ARBA" id="ARBA00023004"/>
    </source>
</evidence>
<dbReference type="Gene3D" id="3.90.380.10">
    <property type="entry name" value="Naphthalene 1,2-dioxygenase Alpha Subunit, Chain A, domain 1"/>
    <property type="match status" value="1"/>
</dbReference>
<keyword evidence="1" id="KW-0001">2Fe-2S</keyword>
<keyword evidence="7" id="KW-0223">Dioxygenase</keyword>
<gene>
    <name evidence="7" type="ORF">PQ457_11830</name>
</gene>
<dbReference type="PROSITE" id="PS51296">
    <property type="entry name" value="RIESKE"/>
    <property type="match status" value="1"/>
</dbReference>